<dbReference type="Proteomes" id="UP001055811">
    <property type="component" value="Linkage Group LG08"/>
</dbReference>
<name>A0ACB8ZLK5_CICIN</name>
<proteinExistence type="predicted"/>
<evidence type="ECO:0000313" key="2">
    <source>
        <dbReference type="Proteomes" id="UP001055811"/>
    </source>
</evidence>
<reference evidence="2" key="1">
    <citation type="journal article" date="2022" name="Mol. Ecol. Resour.">
        <title>The genomes of chicory, endive, great burdock and yacon provide insights into Asteraceae palaeo-polyploidization history and plant inulin production.</title>
        <authorList>
            <person name="Fan W."/>
            <person name="Wang S."/>
            <person name="Wang H."/>
            <person name="Wang A."/>
            <person name="Jiang F."/>
            <person name="Liu H."/>
            <person name="Zhao H."/>
            <person name="Xu D."/>
            <person name="Zhang Y."/>
        </authorList>
    </citation>
    <scope>NUCLEOTIDE SEQUENCE [LARGE SCALE GENOMIC DNA]</scope>
    <source>
        <strain evidence="2">cv. Punajuju</strain>
    </source>
</reference>
<reference evidence="1 2" key="2">
    <citation type="journal article" date="2022" name="Mol. Ecol. Resour.">
        <title>The genomes of chicory, endive, great burdock and yacon provide insights into Asteraceae paleo-polyploidization history and plant inulin production.</title>
        <authorList>
            <person name="Fan W."/>
            <person name="Wang S."/>
            <person name="Wang H."/>
            <person name="Wang A."/>
            <person name="Jiang F."/>
            <person name="Liu H."/>
            <person name="Zhao H."/>
            <person name="Xu D."/>
            <person name="Zhang Y."/>
        </authorList>
    </citation>
    <scope>NUCLEOTIDE SEQUENCE [LARGE SCALE GENOMIC DNA]</scope>
    <source>
        <strain evidence="2">cv. Punajuju</strain>
        <tissue evidence="1">Leaves</tissue>
    </source>
</reference>
<keyword evidence="2" id="KW-1185">Reference proteome</keyword>
<comment type="caution">
    <text evidence="1">The sequence shown here is derived from an EMBL/GenBank/DDBJ whole genome shotgun (WGS) entry which is preliminary data.</text>
</comment>
<dbReference type="EMBL" id="CM042016">
    <property type="protein sequence ID" value="KAI3698427.1"/>
    <property type="molecule type" value="Genomic_DNA"/>
</dbReference>
<evidence type="ECO:0000313" key="1">
    <source>
        <dbReference type="EMBL" id="KAI3698427.1"/>
    </source>
</evidence>
<gene>
    <name evidence="1" type="ORF">L2E82_41966</name>
</gene>
<accession>A0ACB8ZLK5</accession>
<sequence>MRNAQNHTVHLRRFREDYIAVTAKCTSPNSLITAPNLQNPILFHLTSFHPFLLSTPIYRIVLYFFNLFSFPFFFLFDHQFLQFVDLLFFLGEK</sequence>
<protein>
    <submittedName>
        <fullName evidence="1">Uncharacterized protein</fullName>
    </submittedName>
</protein>
<organism evidence="1 2">
    <name type="scientific">Cichorium intybus</name>
    <name type="common">Chicory</name>
    <dbReference type="NCBI Taxonomy" id="13427"/>
    <lineage>
        <taxon>Eukaryota</taxon>
        <taxon>Viridiplantae</taxon>
        <taxon>Streptophyta</taxon>
        <taxon>Embryophyta</taxon>
        <taxon>Tracheophyta</taxon>
        <taxon>Spermatophyta</taxon>
        <taxon>Magnoliopsida</taxon>
        <taxon>eudicotyledons</taxon>
        <taxon>Gunneridae</taxon>
        <taxon>Pentapetalae</taxon>
        <taxon>asterids</taxon>
        <taxon>campanulids</taxon>
        <taxon>Asterales</taxon>
        <taxon>Asteraceae</taxon>
        <taxon>Cichorioideae</taxon>
        <taxon>Cichorieae</taxon>
        <taxon>Cichoriinae</taxon>
        <taxon>Cichorium</taxon>
    </lineage>
</organism>